<gene>
    <name evidence="1" type="ORF">OU419_00475</name>
</gene>
<organism evidence="1 2">
    <name type="scientific">Pseudomonas triclosanedens</name>
    <dbReference type="NCBI Taxonomy" id="2961893"/>
    <lineage>
        <taxon>Bacteria</taxon>
        <taxon>Pseudomonadati</taxon>
        <taxon>Pseudomonadota</taxon>
        <taxon>Gammaproteobacteria</taxon>
        <taxon>Pseudomonadales</taxon>
        <taxon>Pseudomonadaceae</taxon>
        <taxon>Pseudomonas</taxon>
    </lineage>
</organism>
<dbReference type="InterPro" id="IPR029024">
    <property type="entry name" value="TerB-like"/>
</dbReference>
<keyword evidence="2" id="KW-1185">Reference proteome</keyword>
<dbReference type="SUPFAM" id="SSF158682">
    <property type="entry name" value="TerB-like"/>
    <property type="match status" value="1"/>
</dbReference>
<evidence type="ECO:0000313" key="1">
    <source>
        <dbReference type="EMBL" id="WAI49779.1"/>
    </source>
</evidence>
<evidence type="ECO:0008006" key="3">
    <source>
        <dbReference type="Google" id="ProtNLM"/>
    </source>
</evidence>
<evidence type="ECO:0000313" key="2">
    <source>
        <dbReference type="Proteomes" id="UP001163624"/>
    </source>
</evidence>
<sequence length="336" mass="36634">MQDIYKMAGITAAHAVYSVCDGELLIPIYGYLSEDGKIRMVRLAHDTGEEAMQAAQQMYEENPHQALGAALILDGFVTLKDVGKVDALLLRIISYAEPRRVMELAIPYRHAHSAEGFAVFKPKVTGVTGITQEELQPLIDAFYAGRDEHAEGSAVWKASQQAQITGMTGFAGFPGDEWRQLREAPVAVFCMVASADGKIDAKEAEAFGKLFKESGKYPSVLMQRVMAELSPDTPQGRDVLMNFLQRFITPDQFNRVQYFARINSLLAQRASEGDAAAFKADLLAFGKAVAESSGGFFGFGSKISKDEKKVLEVIDGLLSSPPELSQLMADLVAPAQ</sequence>
<dbReference type="Gene3D" id="1.10.3680.10">
    <property type="entry name" value="TerB-like"/>
    <property type="match status" value="1"/>
</dbReference>
<protein>
    <recommendedName>
        <fullName evidence="3">Tellurite resistance protein TerB</fullName>
    </recommendedName>
</protein>
<reference evidence="1" key="1">
    <citation type="submission" date="2022-11" db="EMBL/GenBank/DDBJ databases">
        <title>Pseudomonas triclosanedens sp. nov., a triclosan degrader isolated from activated sludge.</title>
        <authorList>
            <person name="Yin Y."/>
            <person name="Lu Z."/>
        </authorList>
    </citation>
    <scope>NUCLEOTIDE SEQUENCE</scope>
    <source>
        <strain evidence="1">ZM23</strain>
    </source>
</reference>
<dbReference type="EMBL" id="CP113432">
    <property type="protein sequence ID" value="WAI49779.1"/>
    <property type="molecule type" value="Genomic_DNA"/>
</dbReference>
<name>A0ABY7A0W8_9PSED</name>
<dbReference type="Proteomes" id="UP001163624">
    <property type="component" value="Chromosome"/>
</dbReference>
<dbReference type="RefSeq" id="WP_254469786.1">
    <property type="nucleotide sequence ID" value="NZ_CP113432.1"/>
</dbReference>
<proteinExistence type="predicted"/>
<accession>A0ABY7A0W8</accession>